<dbReference type="EMBL" id="CAJMWS010000313">
    <property type="protein sequence ID" value="CAE6411979.1"/>
    <property type="molecule type" value="Genomic_DNA"/>
</dbReference>
<keyword evidence="1" id="KW-0863">Zinc-finger</keyword>
<evidence type="ECO:0000259" key="3">
    <source>
        <dbReference type="PROSITE" id="PS50114"/>
    </source>
</evidence>
<organism evidence="4 5">
    <name type="scientific">Rhizoctonia solani</name>
    <dbReference type="NCBI Taxonomy" id="456999"/>
    <lineage>
        <taxon>Eukaryota</taxon>
        <taxon>Fungi</taxon>
        <taxon>Dikarya</taxon>
        <taxon>Basidiomycota</taxon>
        <taxon>Agaricomycotina</taxon>
        <taxon>Agaricomycetes</taxon>
        <taxon>Cantharellales</taxon>
        <taxon>Ceratobasidiaceae</taxon>
        <taxon>Rhizoctonia</taxon>
    </lineage>
</organism>
<evidence type="ECO:0000256" key="1">
    <source>
        <dbReference type="PROSITE-ProRule" id="PRU00094"/>
    </source>
</evidence>
<dbReference type="Gene3D" id="3.30.50.10">
    <property type="entry name" value="Erythroid Transcription Factor GATA-1, subunit A"/>
    <property type="match status" value="1"/>
</dbReference>
<dbReference type="GO" id="GO:0008270">
    <property type="term" value="F:zinc ion binding"/>
    <property type="evidence" value="ECO:0007669"/>
    <property type="project" value="UniProtKB-KW"/>
</dbReference>
<feature type="compositionally biased region" description="Basic and acidic residues" evidence="2">
    <location>
        <begin position="290"/>
        <end position="299"/>
    </location>
</feature>
<dbReference type="GO" id="GO:0043565">
    <property type="term" value="F:sequence-specific DNA binding"/>
    <property type="evidence" value="ECO:0007669"/>
    <property type="project" value="InterPro"/>
</dbReference>
<feature type="compositionally biased region" description="Low complexity" evidence="2">
    <location>
        <begin position="7"/>
        <end position="19"/>
    </location>
</feature>
<evidence type="ECO:0000313" key="4">
    <source>
        <dbReference type="EMBL" id="CAE6411979.1"/>
    </source>
</evidence>
<accession>A0A8H2X380</accession>
<gene>
    <name evidence="4" type="ORF">RDB_LOCUS69888</name>
</gene>
<feature type="domain" description="GATA-type" evidence="3">
    <location>
        <begin position="251"/>
        <end position="304"/>
    </location>
</feature>
<dbReference type="Pfam" id="PF00320">
    <property type="entry name" value="GATA"/>
    <property type="match status" value="1"/>
</dbReference>
<feature type="compositionally biased region" description="Polar residues" evidence="2">
    <location>
        <begin position="20"/>
        <end position="31"/>
    </location>
</feature>
<dbReference type="InterPro" id="IPR013088">
    <property type="entry name" value="Znf_NHR/GATA"/>
</dbReference>
<feature type="region of interest" description="Disordered" evidence="2">
    <location>
        <begin position="1"/>
        <end position="34"/>
    </location>
</feature>
<dbReference type="CDD" id="cd00202">
    <property type="entry name" value="ZnF_GATA"/>
    <property type="match status" value="1"/>
</dbReference>
<dbReference type="AlphaFoldDB" id="A0A8H2X380"/>
<dbReference type="PROSITE" id="PS50114">
    <property type="entry name" value="GATA_ZN_FINGER_2"/>
    <property type="match status" value="1"/>
</dbReference>
<keyword evidence="1" id="KW-0862">Zinc</keyword>
<evidence type="ECO:0000313" key="5">
    <source>
        <dbReference type="Proteomes" id="UP000663846"/>
    </source>
</evidence>
<reference evidence="4" key="1">
    <citation type="submission" date="2021-01" db="EMBL/GenBank/DDBJ databases">
        <authorList>
            <person name="Kaushik A."/>
        </authorList>
    </citation>
    <scope>NUCLEOTIDE SEQUENCE</scope>
    <source>
        <strain evidence="4">AG1-1C</strain>
    </source>
</reference>
<comment type="caution">
    <text evidence="4">The sequence shown here is derived from an EMBL/GenBank/DDBJ whole genome shotgun (WGS) entry which is preliminary data.</text>
</comment>
<keyword evidence="1" id="KW-0479">Metal-binding</keyword>
<dbReference type="Proteomes" id="UP000663846">
    <property type="component" value="Unassembled WGS sequence"/>
</dbReference>
<dbReference type="InterPro" id="IPR000679">
    <property type="entry name" value="Znf_GATA"/>
</dbReference>
<dbReference type="SMART" id="SM00401">
    <property type="entry name" value="ZnF_GATA"/>
    <property type="match status" value="1"/>
</dbReference>
<dbReference type="SUPFAM" id="SSF57716">
    <property type="entry name" value="Glucocorticoid receptor-like (DNA-binding domain)"/>
    <property type="match status" value="1"/>
</dbReference>
<evidence type="ECO:0000256" key="2">
    <source>
        <dbReference type="SAM" id="MobiDB-lite"/>
    </source>
</evidence>
<name>A0A8H2X380_9AGAM</name>
<feature type="compositionally biased region" description="Polar residues" evidence="2">
    <location>
        <begin position="362"/>
        <end position="382"/>
    </location>
</feature>
<feature type="region of interest" description="Disordered" evidence="2">
    <location>
        <begin position="290"/>
        <end position="389"/>
    </location>
</feature>
<sequence>MDTYCESTHSSLTSAASSSPYQTPSPRTSMSFEERQAQIVYPTDASTKVLYAEPQPIYHSPGYISEENQWSSPAISESQCAPAYLPEIYGHSKLPSLVDSRRSEGIPRGLMQQSEWSDVGPFNLPPYSQQPPAYVQSQQQMYGSTLVGVPDLAADTRGRFAYSDGMMYNESLPPPIASALDDVYPDPGSVLGAPIKSEPTSSVVVPTQSPYYSRPPSVASSLSSGPVPPHHIVHVVFTDDAASKETQYLRRRCHNCQQVEPPSWRRSHLVPGKIVCNRCGLYERTHLRPRPHRFDEVRTGNKGRKPTKQSDSKQSSPQPPAVTQFTVKQEAVSTEIDFDSRRGSVASSLSGSASSPGEWEDSYNTSLVAGNGSRLSPSQQHSPSHEGGVQRGAVHFADSSLVARFRAGRKSATAPYDAFSATRMGPPTPPLVPTDGPGLLDTAPGAEGGYPTSAVPLRRHTLGSDVAEISGWSTLPAEFSSNVLQNSQAPVVSNIAY</sequence>
<proteinExistence type="predicted"/>
<protein>
    <recommendedName>
        <fullName evidence="3">GATA-type domain-containing protein</fullName>
    </recommendedName>
</protein>
<feature type="compositionally biased region" description="Low complexity" evidence="2">
    <location>
        <begin position="343"/>
        <end position="355"/>
    </location>
</feature>
<dbReference type="GO" id="GO:0006355">
    <property type="term" value="P:regulation of DNA-templated transcription"/>
    <property type="evidence" value="ECO:0007669"/>
    <property type="project" value="InterPro"/>
</dbReference>